<reference evidence="1" key="1">
    <citation type="journal article" date="2022" name="bioRxiv">
        <title>Population genetic analysis of Ophidiomyces ophidiicola, the causative agent of snake fungal disease, indicates recent introductions to the USA.</title>
        <authorList>
            <person name="Ladner J.T."/>
            <person name="Palmer J.M."/>
            <person name="Ettinger C.L."/>
            <person name="Stajich J.E."/>
            <person name="Farrell T.M."/>
            <person name="Glorioso B.M."/>
            <person name="Lawson B."/>
            <person name="Price S.J."/>
            <person name="Stengle A.G."/>
            <person name="Grear D.A."/>
            <person name="Lorch J.M."/>
        </authorList>
    </citation>
    <scope>NUCLEOTIDE SEQUENCE</scope>
    <source>
        <strain evidence="1">NWHC 24266-5</strain>
    </source>
</reference>
<name>A0ACB8V072_9EURO</name>
<accession>A0ACB8V072</accession>
<comment type="caution">
    <text evidence="1">The sequence shown here is derived from an EMBL/GenBank/DDBJ whole genome shotgun (WGS) entry which is preliminary data.</text>
</comment>
<sequence>MSSGNSNGQHGPDWEMSSPVVSTSRNGTHCQGPRSSYSPVVPSTRGLQSNGTTQAKHLPTVQTPLLSSTISAASSRETSPIRPGATTSRSFSIPRKNIQDSSHSRKSSTTSTGNTSAPIILDLEGNPIDSNASHALLPPTDAPTDPSLPVMPTKSGDPPLQWPRLNRLKSPPPNLPTRTPLQRTTSPKRLENDSIVANTSSKRYHAGTEEIPSPDISIEASEDSQGRNTLRGSITRGTVPALETVQEGRVPRVTVSDLSPSEESGEVTKTTKSPGDSGSDSGNKSAGSKADVRKTIPSKPKPDEAVAKRSFTSLSSARGKTGETSMTNMTVETETVSSIPQVSLGVGAGERAGLGRKEGGPMIRLRPSDETIRPKKEKKKTRKLNLPAGTVSSKADIFEAKVASAVDDADSSDSAETFVYESNPPDPHPARQHRYHSRTPSTASMVGQLDQYGGRIRPGVRDLHGITGKRSMKFTNTSYNTMDGETEDRCLGRGSSRGNGHMHTARHYQMGRHGRNGVHQPFVDDPAFQSSHSPKSPRQLLGNGHNRNFKKDGDTYGYDFDAEGADDERTPLVGALRAARNRQGRRPYSAGLRQLDHSGSLRMGWCARYGVCAILFTLLFILTGGSTIFIFGATQPLRDLHVREIQNVLASEQTIMLDLDIEAINPNIFTLTISDMDVNIFAKSRFVGTDAFWRDHGPHPPSLPRTADSRKRAIMAGKINHRQENSTEVTTAGGVDKGTDPIPPEDDPSGDPQTMLLGRIFHFASPLVFDSSPWKHRPSNSTGQVRLTRPGNKTEEGGSLRWERVLQHPFELIVRGVVKYQLPLTSGTRSASVSSKISVLPDKGDDNDKDGDDDSDDSIHIE</sequence>
<gene>
    <name evidence="1" type="primary">VAC7</name>
    <name evidence="1" type="ORF">LOY88_002081</name>
</gene>
<protein>
    <submittedName>
        <fullName evidence="1">Vacuolar inheritance and morphology protein</fullName>
    </submittedName>
</protein>
<organism evidence="1">
    <name type="scientific">Ophidiomyces ophidiicola</name>
    <dbReference type="NCBI Taxonomy" id="1387563"/>
    <lineage>
        <taxon>Eukaryota</taxon>
        <taxon>Fungi</taxon>
        <taxon>Dikarya</taxon>
        <taxon>Ascomycota</taxon>
        <taxon>Pezizomycotina</taxon>
        <taxon>Eurotiomycetes</taxon>
        <taxon>Eurotiomycetidae</taxon>
        <taxon>Onygenales</taxon>
        <taxon>Onygenaceae</taxon>
        <taxon>Ophidiomyces</taxon>
    </lineage>
</organism>
<proteinExistence type="predicted"/>
<dbReference type="EMBL" id="JALBCA010000023">
    <property type="protein sequence ID" value="KAI2389617.1"/>
    <property type="molecule type" value="Genomic_DNA"/>
</dbReference>
<evidence type="ECO:0000313" key="1">
    <source>
        <dbReference type="EMBL" id="KAI2389617.1"/>
    </source>
</evidence>